<evidence type="ECO:0000313" key="2">
    <source>
        <dbReference type="EMBL" id="GMS83697.1"/>
    </source>
</evidence>
<keyword evidence="3" id="KW-1185">Reference proteome</keyword>
<feature type="compositionally biased region" description="Basic and acidic residues" evidence="1">
    <location>
        <begin position="9"/>
        <end position="21"/>
    </location>
</feature>
<dbReference type="AlphaFoldDB" id="A0AAV5SK37"/>
<gene>
    <name evidence="2" type="ORF">PENTCL1PPCAC_5872</name>
</gene>
<protein>
    <recommendedName>
        <fullName evidence="4">Ribosomal protein</fullName>
    </recommendedName>
</protein>
<accession>A0AAV5SK37</accession>
<feature type="non-terminal residue" evidence="2">
    <location>
        <position position="206"/>
    </location>
</feature>
<organism evidence="2 3">
    <name type="scientific">Pristionchus entomophagus</name>
    <dbReference type="NCBI Taxonomy" id="358040"/>
    <lineage>
        <taxon>Eukaryota</taxon>
        <taxon>Metazoa</taxon>
        <taxon>Ecdysozoa</taxon>
        <taxon>Nematoda</taxon>
        <taxon>Chromadorea</taxon>
        <taxon>Rhabditida</taxon>
        <taxon>Rhabditina</taxon>
        <taxon>Diplogasteromorpha</taxon>
        <taxon>Diplogasteroidea</taxon>
        <taxon>Neodiplogasteridae</taxon>
        <taxon>Pristionchus</taxon>
    </lineage>
</organism>
<comment type="caution">
    <text evidence="2">The sequence shown here is derived from an EMBL/GenBank/DDBJ whole genome shotgun (WGS) entry which is preliminary data.</text>
</comment>
<evidence type="ECO:0008006" key="4">
    <source>
        <dbReference type="Google" id="ProtNLM"/>
    </source>
</evidence>
<dbReference type="Proteomes" id="UP001432027">
    <property type="component" value="Unassembled WGS sequence"/>
</dbReference>
<proteinExistence type="predicted"/>
<sequence>PMTMGRAMRARDRTSSEESLRNRSRRAVRSATPLRPNTDGMRLRVSRAINLFSSVARFFRMKSASSRHSCTFPAIRFATVESISVSSFLIHSSSKLPERTVMRSARNWLSSPIPHVGRTSLAQSRQKQLWRRVSERRRSSSDDSGHLKRLKSVLIFITMGIAVNYSSASSLSASSSPYITVSRTRILSTSAGICEYSPSKRMSRIR</sequence>
<feature type="region of interest" description="Disordered" evidence="1">
    <location>
        <begin position="1"/>
        <end position="38"/>
    </location>
</feature>
<name>A0AAV5SK37_9BILA</name>
<dbReference type="EMBL" id="BTSX01000002">
    <property type="protein sequence ID" value="GMS83697.1"/>
    <property type="molecule type" value="Genomic_DNA"/>
</dbReference>
<evidence type="ECO:0000256" key="1">
    <source>
        <dbReference type="SAM" id="MobiDB-lite"/>
    </source>
</evidence>
<feature type="non-terminal residue" evidence="2">
    <location>
        <position position="1"/>
    </location>
</feature>
<evidence type="ECO:0000313" key="3">
    <source>
        <dbReference type="Proteomes" id="UP001432027"/>
    </source>
</evidence>
<reference evidence="2" key="1">
    <citation type="submission" date="2023-10" db="EMBL/GenBank/DDBJ databases">
        <title>Genome assembly of Pristionchus species.</title>
        <authorList>
            <person name="Yoshida K."/>
            <person name="Sommer R.J."/>
        </authorList>
    </citation>
    <scope>NUCLEOTIDE SEQUENCE</scope>
    <source>
        <strain evidence="2">RS0144</strain>
    </source>
</reference>